<reference evidence="5 6" key="1">
    <citation type="submission" date="2016-10" db="EMBL/GenBank/DDBJ databases">
        <title>Genome sequencing of Aspergillus oryzae BCC7051.</title>
        <authorList>
            <person name="Thammarongtham C."/>
            <person name="Vorapreeda T."/>
            <person name="Nookaew I."/>
            <person name="Srisuk T."/>
            <person name="Land M."/>
            <person name="Jeennor S."/>
            <person name="Laoteng K."/>
        </authorList>
    </citation>
    <scope>NUCLEOTIDE SEQUENCE [LARGE SCALE GENOMIC DNA]</scope>
    <source>
        <strain evidence="5 6">BCC7051</strain>
    </source>
</reference>
<evidence type="ECO:0000256" key="4">
    <source>
        <dbReference type="SAM" id="SignalP"/>
    </source>
</evidence>
<dbReference type="OrthoDB" id="6509975at2759"/>
<dbReference type="Proteomes" id="UP000190312">
    <property type="component" value="Unassembled WGS sequence"/>
</dbReference>
<gene>
    <name evidence="5" type="ORF">OAory_01026350</name>
</gene>
<feature type="active site" description="Nucleophile" evidence="2">
    <location>
        <position position="55"/>
    </location>
</feature>
<dbReference type="Pfam" id="PF00328">
    <property type="entry name" value="His_Phos_2"/>
    <property type="match status" value="1"/>
</dbReference>
<dbReference type="EMBL" id="MKZY01000001">
    <property type="protein sequence ID" value="OOO14040.1"/>
    <property type="molecule type" value="Genomic_DNA"/>
</dbReference>
<evidence type="ECO:0000313" key="6">
    <source>
        <dbReference type="Proteomes" id="UP000190312"/>
    </source>
</evidence>
<name>A0A1S9DYB3_ASPOZ</name>
<comment type="caution">
    <text evidence="5">The sequence shown here is derived from an EMBL/GenBank/DDBJ whole genome shotgun (WGS) entry which is preliminary data.</text>
</comment>
<dbReference type="CDD" id="cd07061">
    <property type="entry name" value="HP_HAP_like"/>
    <property type="match status" value="1"/>
</dbReference>
<protein>
    <submittedName>
        <fullName evidence="5">Histidine acid phosphatase</fullName>
    </submittedName>
</protein>
<dbReference type="GO" id="GO:0003993">
    <property type="term" value="F:acid phosphatase activity"/>
    <property type="evidence" value="ECO:0007669"/>
    <property type="project" value="TreeGrafter"/>
</dbReference>
<evidence type="ECO:0000256" key="3">
    <source>
        <dbReference type="PIRSR" id="PIRSR000894-2"/>
    </source>
</evidence>
<feature type="signal peptide" evidence="4">
    <location>
        <begin position="1"/>
        <end position="23"/>
    </location>
</feature>
<evidence type="ECO:0000313" key="5">
    <source>
        <dbReference type="EMBL" id="OOO14040.1"/>
    </source>
</evidence>
<keyword evidence="4" id="KW-0732">Signal</keyword>
<accession>A0A1S9DYB3</accession>
<dbReference type="eggNOG" id="KOG1382">
    <property type="taxonomic scope" value="Eukaryota"/>
</dbReference>
<dbReference type="VEuPathDB" id="FungiDB:AO090023000448"/>
<dbReference type="PANTHER" id="PTHR20963">
    <property type="entry name" value="MULTIPLE INOSITOL POLYPHOSPHATE PHOSPHATASE-RELATED"/>
    <property type="match status" value="1"/>
</dbReference>
<evidence type="ECO:0000256" key="2">
    <source>
        <dbReference type="PIRSR" id="PIRSR000894-1"/>
    </source>
</evidence>
<dbReference type="Gene3D" id="3.40.50.1240">
    <property type="entry name" value="Phosphoglycerate mutase-like"/>
    <property type="match status" value="1"/>
</dbReference>
<feature type="active site" description="Proton donor" evidence="2">
    <location>
        <position position="351"/>
    </location>
</feature>
<sequence>MVHLFSPQIVLSALLAFIRDAPSSSSSATSAGYSPHFDITNGWANLSPYKEADGHAERYPESSWFDGEGMETFNRKLKSYSSEHNVSVGIGPLAFLKNWKYLLGRDILLATGTATEAVSGAEIWSKYGRMVYRAPPGMAVWDPELNMYPNGTRRATPTFRSTNKQRVLESAKWWLTGFFGPGHGNTSYNLVVIPEGNGLNNTLAAEHSCPGDLKEGTHASETFVPRMVKDPLARLSKYFPDDFDLTTSDVLAMMNFCPYEYATLGSSSFCDLFSEQEWLDFAYNLDLRLYGTSAFGSPTGRAQGIGYLLELSARLERKLIDSSDTSINTTYDNHSATFPVHQPLYMDMTHDKVIIGTITALGLQYFNYGPKGMPSNVSHAVPRKFQLNKVAPFGARLISEIWTCPEEASIEVLDNTLYANPDLSDTKSTTDFIRRMSAFKEWVLHAMVTLSLVIKLEMGDLNSKDKVWQLYRNADAIRLIFFNA</sequence>
<keyword evidence="3" id="KW-1015">Disulfide bond</keyword>
<keyword evidence="1" id="KW-0378">Hydrolase</keyword>
<dbReference type="SUPFAM" id="SSF53254">
    <property type="entry name" value="Phosphoglycerate mutase-like"/>
    <property type="match status" value="1"/>
</dbReference>
<dbReference type="AlphaFoldDB" id="A0A1S9DYB3"/>
<dbReference type="PANTHER" id="PTHR20963:SF43">
    <property type="entry name" value="PUTATIVE (AFU_ORTHOLOGUE AFUA_7G01240)-RELATED"/>
    <property type="match status" value="1"/>
</dbReference>
<dbReference type="InterPro" id="IPR000560">
    <property type="entry name" value="His_Pase_clade-2"/>
</dbReference>
<proteinExistence type="predicted"/>
<feature type="chain" id="PRO_5012616876" evidence="4">
    <location>
        <begin position="24"/>
        <end position="484"/>
    </location>
</feature>
<evidence type="ECO:0000256" key="1">
    <source>
        <dbReference type="ARBA" id="ARBA00022801"/>
    </source>
</evidence>
<organism evidence="5 6">
    <name type="scientific">Aspergillus oryzae</name>
    <name type="common">Yellow koji mold</name>
    <dbReference type="NCBI Taxonomy" id="5062"/>
    <lineage>
        <taxon>Eukaryota</taxon>
        <taxon>Fungi</taxon>
        <taxon>Dikarya</taxon>
        <taxon>Ascomycota</taxon>
        <taxon>Pezizomycotina</taxon>
        <taxon>Eurotiomycetes</taxon>
        <taxon>Eurotiomycetidae</taxon>
        <taxon>Eurotiales</taxon>
        <taxon>Aspergillaceae</taxon>
        <taxon>Aspergillus</taxon>
        <taxon>Aspergillus subgen. Circumdati</taxon>
    </lineage>
</organism>
<dbReference type="InterPro" id="IPR029033">
    <property type="entry name" value="His_PPase_superfam"/>
</dbReference>
<feature type="disulfide bond" evidence="3">
    <location>
        <begin position="257"/>
        <end position="270"/>
    </location>
</feature>